<dbReference type="SUPFAM" id="SSF49373">
    <property type="entry name" value="Invasin/intimin cell-adhesion fragments"/>
    <property type="match status" value="1"/>
</dbReference>
<dbReference type="InterPro" id="IPR003343">
    <property type="entry name" value="Big_2"/>
</dbReference>
<comment type="caution">
    <text evidence="3">The sequence shown here is derived from an EMBL/GenBank/DDBJ whole genome shotgun (WGS) entry which is preliminary data.</text>
</comment>
<dbReference type="Pfam" id="PF21722">
    <property type="entry name" value="Gly_rich_2"/>
    <property type="match status" value="1"/>
</dbReference>
<keyword evidence="4" id="KW-1185">Reference proteome</keyword>
<feature type="domain" description="BIG2" evidence="2">
    <location>
        <begin position="403"/>
        <end position="479"/>
    </location>
</feature>
<dbReference type="InterPro" id="IPR049304">
    <property type="entry name" value="Gly_rich_dom"/>
</dbReference>
<dbReference type="Proteomes" id="UP000556700">
    <property type="component" value="Unassembled WGS sequence"/>
</dbReference>
<dbReference type="EMBL" id="CAIJDO010000090">
    <property type="protein sequence ID" value="CAD0002432.1"/>
    <property type="molecule type" value="Genomic_DNA"/>
</dbReference>
<sequence length="2152" mass="216482">MIQKLLLFVIYLFYKPFSTLNKSLSKTICFCFAFFVFQMSFGQSGCNVVKGGEFNSSADAANWSFQTVLTGWYRYGNEAYIEVDGASNISLKQNVTSLLGNTLTLTFKFKGQNADRMNCGTSGTLDVKIGGTTYMRITNPTNNTTITNANIVTFNGASYTPLTGLSLTVGGSTLPKPPIPESALGQGTIVLTIPSWTGGTTADLEFVASSSNSLIGSGNCLTTTGGDDWFIDDVKLTASDPTDFVMTGSNGCAGTNTAMGLNNSQVGVSYQLQRNGTNVGSVYAGTGAAISLGTQSTAGTYTVVAIVGSANCKTMIGSVLINSVPTVSNAGADQIGLATCGLTSVTLAANTPTSGTGIWSIVSGTGGTVTTPTSPTSTFTGTVGTSYILRWTISNSPCTASTDEVTIRINQSPTVSITGNNYICAGSTTTLSPTTGGIWTSSNDLVATVNNAGLVTGVATGSATFTFTSSVAPGCTATTPSVTVSTGLSTIYNTSGSFTVPAGVTSLQVECWGGGGAGGGSSATNVKGGGGGAGGAYIMGTIPVSAGSYTVTVGAVRPGTAAAGAQGNPSWFGSTSTIYAEGGAGGSAPNNTTVSGGTGSSASTITNGTLITKSPGSNGANGTTTIGGAGGNGANTTSPEGLGGAQRTTNENDGNAGVAPGGGGGGAFLTDATDHIGGAGGAGRVRITIASPTATAGGSQTICQTGTATVSGASSSNGTIAWTHNGAGSLSNETTLTPTYTPATGDIGNTVILTMTVSNGPCVTPATATYSVIVNATATATISGTATVCQGGSAPNIIFTNPLNRAITVTYNINGGTSATVNVGANTTATVAAPTGTSGTFVYNLVSAVYQAAPTCSASLTGSATITVRPTVTASISGTASVCQGGSTPNVTFTNPLSEVITVTYNINGGTSATVNVGASTTATVSAPTGTAGTFVYNLVSAVYQAAPTCSASLTGSATVTVRPTVTASISGTASVCQGGSTPNVTFTNPLNEAITVTYNINGGTSATVNVGANTTATVSAPTGTSGTFVYNLVSAVYQSAPTCSASLTGSATITVRPTVTASISGTTSVCLGAGTPNIIFTNPLSEAITVTYNINGGTSATVNVGASTTATVAAPTGTAGTFVYNLVSAVYQAAPTCSASLTGSATVTVRPTVTASISGTASVCQGGSTPNVTFTNPLNEAITVTYNINGGTSATVNVGASTTATVAAPTGTSGTFVYNLVSAVYQTAPTCSASLTGSATVTVRPTVTASISGTTLVCQGGSTPNVTFANPLSEAITVTYNINGGTSATVKVGASTTATVAAPTGTSGTFVYNLVSAVYQTAPTCSASLTGSATVTVRPTVTASISGTTSVCQGGSTPNVTFTNPLSEAITVTYNINGGTSATLNVGANTTASVAAPTGTAGAFVYNLVSAVYQAAPTCSASLTGSATVTVRPTVTASISGTALVCQGGSTPNVTFTNPLSEAITVTYNINGGTSATVNVGANTIATVAAPTGTSGTFVYNLVSAVYQAAPTCSASLTGSATVTVQPTPSTPTVGTTTHISCTTNTGSVILSDLPSSGSWTITSTPVTVITTGSGTSTTISGLAIGSYTFTVTNDGGCPSAASSTVDIFDYTSTTWNGSGWSNGVPNASKNIIIDSVTPNSPFTVDLQGCALTINNGVIATVSSGITLTITNAVTTNGQLIFENNASLVQINNVANSGSIVYKRISYPMKNFDATYWSSPVAGQTLIDLSPNTLSDKYIAYYNSVWKTEARTNVMKPGIGYAIRVPKPNYWPIPTATTYAQPVEFKGVPNNGNITSSQAVTAGKYYLIGNPYPSALDAREFLYSNVNNNTVLNGTIYFWTHNTAMTPSGTVYVYSSNDYASFNATGGTATTGANNSIPSGYIAAGQSFMASAKANGTVQFDNSMRVGGADNAQFFKPGKSSKSSGFESHRLWLNMTNSGGAFKQTLIGYVAGATNSYDVNFDGETFDGNTYIDFYSVNTTNKLTIQGRALPFTNTDLVPLGYRSTIAGDFTISIDKADGNLATQRVYLEDKQTGTINELTAGNYVFTTKAGTFNDRFVLRYSSNTLGTGDFEVADDAVWVKIANKTVSVNSTSENIDKVFIYDLSGKQLYVKEDVNNLQLLIENLPFAQQALLVKVVLDNGYQTTKKVVFN</sequence>
<proteinExistence type="predicted"/>
<reference evidence="3 4" key="1">
    <citation type="submission" date="2020-06" db="EMBL/GenBank/DDBJ databases">
        <authorList>
            <person name="Criscuolo A."/>
        </authorList>
    </citation>
    <scope>NUCLEOTIDE SEQUENCE [LARGE SCALE GENOMIC DNA]</scope>
    <source>
        <strain evidence="4">CIP 110025</strain>
    </source>
</reference>
<evidence type="ECO:0000259" key="2">
    <source>
        <dbReference type="SMART" id="SM00635"/>
    </source>
</evidence>
<feature type="region of interest" description="Disordered" evidence="1">
    <location>
        <begin position="610"/>
        <end position="655"/>
    </location>
</feature>
<evidence type="ECO:0000313" key="3">
    <source>
        <dbReference type="EMBL" id="CAD0002432.1"/>
    </source>
</evidence>
<accession>A0A6V6YUR5</accession>
<dbReference type="SMART" id="SM00635">
    <property type="entry name" value="BID_2"/>
    <property type="match status" value="1"/>
</dbReference>
<protein>
    <recommendedName>
        <fullName evidence="2">BIG2 domain-containing protein</fullName>
    </recommendedName>
</protein>
<dbReference type="Pfam" id="PF02368">
    <property type="entry name" value="Big_2"/>
    <property type="match status" value="1"/>
</dbReference>
<evidence type="ECO:0000256" key="1">
    <source>
        <dbReference type="SAM" id="MobiDB-lite"/>
    </source>
</evidence>
<dbReference type="InterPro" id="IPR008964">
    <property type="entry name" value="Invasin/intimin_cell_adhesion"/>
</dbReference>
<evidence type="ECO:0000313" key="4">
    <source>
        <dbReference type="Proteomes" id="UP000556700"/>
    </source>
</evidence>
<name>A0A6V6YUR5_9FLAO</name>
<organism evidence="3 4">
    <name type="scientific">Flavobacterium chungangense</name>
    <dbReference type="NCBI Taxonomy" id="554283"/>
    <lineage>
        <taxon>Bacteria</taxon>
        <taxon>Pseudomonadati</taxon>
        <taxon>Bacteroidota</taxon>
        <taxon>Flavobacteriia</taxon>
        <taxon>Flavobacteriales</taxon>
        <taxon>Flavobacteriaceae</taxon>
        <taxon>Flavobacterium</taxon>
    </lineage>
</organism>
<gene>
    <name evidence="3" type="ORF">FLACHUCJ7_00959</name>
</gene>
<dbReference type="NCBIfam" id="NF033708">
    <property type="entry name" value="T9SS_Cterm_ChiA"/>
    <property type="match status" value="1"/>
</dbReference>